<feature type="chain" id="PRO_5004727163" description="Secreted protein" evidence="1">
    <location>
        <begin position="22"/>
        <end position="79"/>
    </location>
</feature>
<evidence type="ECO:0008006" key="4">
    <source>
        <dbReference type="Google" id="ProtNLM"/>
    </source>
</evidence>
<gene>
    <name evidence="2" type="ORF">CICLE_v10013901mg</name>
</gene>
<keyword evidence="1" id="KW-0732">Signal</keyword>
<evidence type="ECO:0000313" key="3">
    <source>
        <dbReference type="Proteomes" id="UP000030687"/>
    </source>
</evidence>
<name>V4S5P0_CITCL</name>
<feature type="signal peptide" evidence="1">
    <location>
        <begin position="1"/>
        <end position="21"/>
    </location>
</feature>
<dbReference type="Proteomes" id="UP000030687">
    <property type="component" value="Unassembled WGS sequence"/>
</dbReference>
<organism evidence="2 3">
    <name type="scientific">Citrus clementina</name>
    <name type="common">Clementine</name>
    <name type="synonym">Citrus deliciosa x Citrus sinensis</name>
    <dbReference type="NCBI Taxonomy" id="85681"/>
    <lineage>
        <taxon>Eukaryota</taxon>
        <taxon>Viridiplantae</taxon>
        <taxon>Streptophyta</taxon>
        <taxon>Embryophyta</taxon>
        <taxon>Tracheophyta</taxon>
        <taxon>Spermatophyta</taxon>
        <taxon>Magnoliopsida</taxon>
        <taxon>eudicotyledons</taxon>
        <taxon>Gunneridae</taxon>
        <taxon>Pentapetalae</taxon>
        <taxon>rosids</taxon>
        <taxon>malvids</taxon>
        <taxon>Sapindales</taxon>
        <taxon>Rutaceae</taxon>
        <taxon>Aurantioideae</taxon>
        <taxon>Citrus</taxon>
    </lineage>
</organism>
<protein>
    <recommendedName>
        <fullName evidence="4">Secreted protein</fullName>
    </recommendedName>
</protein>
<accession>V4S5P0</accession>
<evidence type="ECO:0000313" key="2">
    <source>
        <dbReference type="EMBL" id="ESR42763.1"/>
    </source>
</evidence>
<dbReference type="EMBL" id="KI536861">
    <property type="protein sequence ID" value="ESR42763.1"/>
    <property type="molecule type" value="Genomic_DNA"/>
</dbReference>
<dbReference type="Gramene" id="ESR42763">
    <property type="protein sequence ID" value="ESR42763"/>
    <property type="gene ID" value="CICLE_v10013901mg"/>
</dbReference>
<sequence>MLSAFFLQFLVFFQWIACGNSADASSPCCILLQILPGVMVASCRAICLRASLLPSWNITKRFHRRNKQLVQSSLSGANN</sequence>
<dbReference type="InParanoid" id="V4S5P0"/>
<dbReference type="AlphaFoldDB" id="V4S5P0"/>
<reference evidence="2 3" key="1">
    <citation type="submission" date="2013-10" db="EMBL/GenBank/DDBJ databases">
        <authorList>
            <consortium name="International Citrus Genome Consortium"/>
            <person name="Jenkins J."/>
            <person name="Schmutz J."/>
            <person name="Prochnik S."/>
            <person name="Rokhsar D."/>
            <person name="Gmitter F."/>
            <person name="Ollitrault P."/>
            <person name="Machado M."/>
            <person name="Talon M."/>
            <person name="Wincker P."/>
            <person name="Jaillon O."/>
            <person name="Morgante M."/>
        </authorList>
    </citation>
    <scope>NUCLEOTIDE SEQUENCE</scope>
    <source>
        <strain evidence="3">cv. Clemenules</strain>
    </source>
</reference>
<keyword evidence="3" id="KW-1185">Reference proteome</keyword>
<evidence type="ECO:0000256" key="1">
    <source>
        <dbReference type="SAM" id="SignalP"/>
    </source>
</evidence>
<proteinExistence type="predicted"/>
<dbReference type="KEGG" id="cic:CICLE_v10013901mg"/>